<dbReference type="Proteomes" id="UP000269115">
    <property type="component" value="Unassembled WGS sequence"/>
</dbReference>
<dbReference type="PROSITE" id="PS52035">
    <property type="entry name" value="PEPTIDASE_M14"/>
    <property type="match status" value="1"/>
</dbReference>
<evidence type="ECO:0000313" key="7">
    <source>
        <dbReference type="Proteomes" id="UP000269115"/>
    </source>
</evidence>
<feature type="signal peptide" evidence="4">
    <location>
        <begin position="1"/>
        <end position="23"/>
    </location>
</feature>
<dbReference type="CDD" id="cd06241">
    <property type="entry name" value="M14-like"/>
    <property type="match status" value="1"/>
</dbReference>
<sequence length="634" mass="69925">MNDLHPQPLLATLLLLGSLPALAALPGAPAYIDDSGYPEAAKQRILPAMFEQTLTSTRYIAPAGNPLTTVAEATGFADTSTYAQTRDYLQQLASAANGAIVLSELPEKSAEGHPMLLVVASLEADKSPAALKRSGKPTLFIEAGIHPGESNGKDAMFMLLRDMTTGSKPLAGLLQKVNILFIPSVNVDGDIRRSAYGRINQNGPRQSGWRVNGRNLNLNRDFTKLDSAEIRNVAWVFNTYELSFFADTHSTDGAMYPYDSSYCHNGNGWSPASSAWMDTVMRAPVYQALEGEGHVVHECISMNDNQDPTQGYYPYRTDLARFSNQYGDIRNVPSILIEQHALHPYQTQVLGNYVMLKTMFQVIGEQAASLQQAIASDRARLAAQREVVLTWKPGKEEQVDFKVGDYRYEQSPITGARTIVWGNVPKPLTVPVTGNTEPDLVVKRPHQYVVPAQWAEVIARLKAHGIRMRTLEQPTAMAVTLYRMDEVKVAGGFEPDRAAANEIPGYEGHLLVSGVANPLERMQTFAAGSVLIDVDQPLGVLAINLLHPQSPDSFWAWGFFNATLVAAEEPEEYVMEPMARKMLAESPALKAEFEARLKDDKAFADSPSARLHWFYQRTPFYDVNAFVYPVGAVY</sequence>
<dbReference type="Gene3D" id="3.40.630.10">
    <property type="entry name" value="Zn peptidases"/>
    <property type="match status" value="1"/>
</dbReference>
<protein>
    <submittedName>
        <fullName evidence="6">Murein tripeptide amidase MpaA</fullName>
    </submittedName>
</protein>
<feature type="domain" description="Peptidase M14" evidence="5">
    <location>
        <begin position="78"/>
        <end position="363"/>
    </location>
</feature>
<dbReference type="PANTHER" id="PTHR11705">
    <property type="entry name" value="PROTEASE FAMILY M14 CARBOXYPEPTIDASE A,B"/>
    <property type="match status" value="1"/>
</dbReference>
<comment type="cofactor">
    <cofactor evidence="1">
        <name>Zn(2+)</name>
        <dbReference type="ChEBI" id="CHEBI:29105"/>
    </cofactor>
</comment>
<proteinExistence type="inferred from homology"/>
<dbReference type="AlphaFoldDB" id="A0A9X8EIZ5"/>
<evidence type="ECO:0000313" key="6">
    <source>
        <dbReference type="EMBL" id="ROQ48773.1"/>
    </source>
</evidence>
<feature type="active site" description="Proton donor/acceptor" evidence="3">
    <location>
        <position position="338"/>
    </location>
</feature>
<dbReference type="SUPFAM" id="SSF53187">
    <property type="entry name" value="Zn-dependent exopeptidases"/>
    <property type="match status" value="1"/>
</dbReference>
<dbReference type="Pfam" id="PF00246">
    <property type="entry name" value="Peptidase_M14"/>
    <property type="match status" value="1"/>
</dbReference>
<dbReference type="InterPro" id="IPR000834">
    <property type="entry name" value="Peptidase_M14"/>
</dbReference>
<evidence type="ECO:0000259" key="5">
    <source>
        <dbReference type="PROSITE" id="PS52035"/>
    </source>
</evidence>
<accession>A0A9X8EIZ5</accession>
<evidence type="ECO:0000256" key="2">
    <source>
        <dbReference type="ARBA" id="ARBA00005988"/>
    </source>
</evidence>
<evidence type="ECO:0000256" key="1">
    <source>
        <dbReference type="ARBA" id="ARBA00001947"/>
    </source>
</evidence>
<dbReference type="GO" id="GO:0004181">
    <property type="term" value="F:metallocarboxypeptidase activity"/>
    <property type="evidence" value="ECO:0007669"/>
    <property type="project" value="InterPro"/>
</dbReference>
<organism evidence="6 7">
    <name type="scientific">Pseudomonas putida</name>
    <name type="common">Arthrobacter siderocapsulatus</name>
    <dbReference type="NCBI Taxonomy" id="303"/>
    <lineage>
        <taxon>Bacteria</taxon>
        <taxon>Pseudomonadati</taxon>
        <taxon>Pseudomonadota</taxon>
        <taxon>Gammaproteobacteria</taxon>
        <taxon>Pseudomonadales</taxon>
        <taxon>Pseudomonadaceae</taxon>
        <taxon>Pseudomonas</taxon>
    </lineage>
</organism>
<dbReference type="GO" id="GO:0008270">
    <property type="term" value="F:zinc ion binding"/>
    <property type="evidence" value="ECO:0007669"/>
    <property type="project" value="InterPro"/>
</dbReference>
<reference evidence="6 7" key="1">
    <citation type="submission" date="2018-11" db="EMBL/GenBank/DDBJ databases">
        <title>Genomic analyses of the natural microbiome of Caenorhabditis elegans.</title>
        <authorList>
            <person name="Samuel B."/>
        </authorList>
    </citation>
    <scope>NUCLEOTIDE SEQUENCE [LARGE SCALE GENOMIC DNA]</scope>
    <source>
        <strain evidence="6 7">BIGb0473</strain>
    </source>
</reference>
<evidence type="ECO:0000256" key="3">
    <source>
        <dbReference type="PROSITE-ProRule" id="PRU01379"/>
    </source>
</evidence>
<name>A0A9X8EIZ5_PSEPU</name>
<dbReference type="RefSeq" id="WP_123753065.1">
    <property type="nucleotide sequence ID" value="NZ_RJUR01000014.1"/>
</dbReference>
<keyword evidence="4" id="KW-0732">Signal</keyword>
<evidence type="ECO:0000256" key="4">
    <source>
        <dbReference type="SAM" id="SignalP"/>
    </source>
</evidence>
<dbReference type="GO" id="GO:0005615">
    <property type="term" value="C:extracellular space"/>
    <property type="evidence" value="ECO:0007669"/>
    <property type="project" value="TreeGrafter"/>
</dbReference>
<gene>
    <name evidence="6" type="ORF">EDF85_3075</name>
</gene>
<comment type="caution">
    <text evidence="6">The sequence shown here is derived from an EMBL/GenBank/DDBJ whole genome shotgun (WGS) entry which is preliminary data.</text>
</comment>
<feature type="chain" id="PRO_5040984169" evidence="4">
    <location>
        <begin position="24"/>
        <end position="634"/>
    </location>
</feature>
<dbReference type="PANTHER" id="PTHR11705:SF145">
    <property type="entry name" value="PEPTIDASE M14 CARBOXYPEPTIDASE A DOMAIN-CONTAINING PROTEIN"/>
    <property type="match status" value="1"/>
</dbReference>
<dbReference type="GO" id="GO:0006508">
    <property type="term" value="P:proteolysis"/>
    <property type="evidence" value="ECO:0007669"/>
    <property type="project" value="InterPro"/>
</dbReference>
<comment type="similarity">
    <text evidence="2 3">Belongs to the peptidase M14 family.</text>
</comment>
<dbReference type="EMBL" id="RJUR01000014">
    <property type="protein sequence ID" value="ROQ48773.1"/>
    <property type="molecule type" value="Genomic_DNA"/>
</dbReference>